<reference evidence="2" key="1">
    <citation type="journal article" date="2011" name="Genome Res.">
        <title>Phylogeny-wide analysis of social amoeba genomes highlights ancient origins for complex intercellular communication.</title>
        <authorList>
            <person name="Heidel A.J."/>
            <person name="Lawal H.M."/>
            <person name="Felder M."/>
            <person name="Schilde C."/>
            <person name="Helps N.R."/>
            <person name="Tunggal B."/>
            <person name="Rivero F."/>
            <person name="John U."/>
            <person name="Schleicher M."/>
            <person name="Eichinger L."/>
            <person name="Platzer M."/>
            <person name="Noegel A.A."/>
            <person name="Schaap P."/>
            <person name="Gloeckner G."/>
        </authorList>
    </citation>
    <scope>NUCLEOTIDE SEQUENCE [LARGE SCALE GENOMIC DNA]</scope>
    <source>
        <strain evidence="2">SH3</strain>
    </source>
</reference>
<dbReference type="KEGG" id="dfa:DFA_03455"/>
<gene>
    <name evidence="1" type="ORF">DFA_03455</name>
</gene>
<dbReference type="EMBL" id="GL883006">
    <property type="protein sequence ID" value="EGG25207.1"/>
    <property type="molecule type" value="Genomic_DNA"/>
</dbReference>
<organism evidence="1 2">
    <name type="scientific">Cavenderia fasciculata</name>
    <name type="common">Slime mold</name>
    <name type="synonym">Dictyostelium fasciculatum</name>
    <dbReference type="NCBI Taxonomy" id="261658"/>
    <lineage>
        <taxon>Eukaryota</taxon>
        <taxon>Amoebozoa</taxon>
        <taxon>Evosea</taxon>
        <taxon>Eumycetozoa</taxon>
        <taxon>Dictyostelia</taxon>
        <taxon>Acytosteliales</taxon>
        <taxon>Cavenderiaceae</taxon>
        <taxon>Cavenderia</taxon>
    </lineage>
</organism>
<sequence>MNNNDDDDATCSIVGLPDIVILNIISYIDNNVDVICLMLTSTKNTIKTDHHNANGLQCGGRRRRPLPTLLRLFKDVRTLPDATQFPNNQQMKVFQEIYEASLSQSSRNKKKKLVIKRQNLSSIKIDDQHIEKIKISKCSGVIDKDNFPPSVVQMEVNVVHIEKSTNERFWSAQSQPFRLVDRSMHVFNEYLKN</sequence>
<dbReference type="AlphaFoldDB" id="F4PHM3"/>
<dbReference type="GeneID" id="14877112"/>
<keyword evidence="2" id="KW-1185">Reference proteome</keyword>
<dbReference type="RefSeq" id="XP_004363058.1">
    <property type="nucleotide sequence ID" value="XM_004363001.1"/>
</dbReference>
<proteinExistence type="predicted"/>
<protein>
    <submittedName>
        <fullName evidence="1">Uncharacterized protein</fullName>
    </submittedName>
</protein>
<dbReference type="Proteomes" id="UP000007797">
    <property type="component" value="Unassembled WGS sequence"/>
</dbReference>
<evidence type="ECO:0000313" key="2">
    <source>
        <dbReference type="Proteomes" id="UP000007797"/>
    </source>
</evidence>
<evidence type="ECO:0000313" key="1">
    <source>
        <dbReference type="EMBL" id="EGG25207.1"/>
    </source>
</evidence>
<accession>F4PHM3</accession>
<name>F4PHM3_CACFS</name>